<evidence type="ECO:0000313" key="5">
    <source>
        <dbReference type="Proteomes" id="UP000002508"/>
    </source>
</evidence>
<reference evidence="4" key="1">
    <citation type="submission" date="2008-12" db="EMBL/GenBank/DDBJ databases">
        <title>Complete sequence of Chloroflexus aggregans DSM 9485.</title>
        <authorList>
            <consortium name="US DOE Joint Genome Institute"/>
            <person name="Lucas S."/>
            <person name="Copeland A."/>
            <person name="Lapidus A."/>
            <person name="Glavina del Rio T."/>
            <person name="Dalin E."/>
            <person name="Tice H."/>
            <person name="Pitluck S."/>
            <person name="Foster B."/>
            <person name="Larimer F."/>
            <person name="Land M."/>
            <person name="Hauser L."/>
            <person name="Kyrpides N."/>
            <person name="Mikhailova N."/>
            <person name="Bryant D."/>
            <person name="Richardson P."/>
        </authorList>
    </citation>
    <scope>NUCLEOTIDE SEQUENCE</scope>
    <source>
        <strain evidence="4">DSM 9485</strain>
    </source>
</reference>
<dbReference type="Gene3D" id="3.30.750.44">
    <property type="match status" value="1"/>
</dbReference>
<dbReference type="PROSITE" id="PS51257">
    <property type="entry name" value="PROKAR_LIPOPROTEIN"/>
    <property type="match status" value="1"/>
</dbReference>
<dbReference type="Proteomes" id="UP000002508">
    <property type="component" value="Chromosome"/>
</dbReference>
<dbReference type="GO" id="GO:0030288">
    <property type="term" value="C:outer membrane-bounded periplasmic space"/>
    <property type="evidence" value="ECO:0007669"/>
    <property type="project" value="TreeGrafter"/>
</dbReference>
<keyword evidence="2" id="KW-0732">Signal</keyword>
<feature type="signal peptide" evidence="2">
    <location>
        <begin position="1"/>
        <end position="22"/>
    </location>
</feature>
<evidence type="ECO:0000256" key="2">
    <source>
        <dbReference type="SAM" id="SignalP"/>
    </source>
</evidence>
<dbReference type="RefSeq" id="WP_012615321.1">
    <property type="nucleotide sequence ID" value="NC_011831.1"/>
</dbReference>
<dbReference type="InterPro" id="IPR041489">
    <property type="entry name" value="PDZ_6"/>
</dbReference>
<dbReference type="SMART" id="SM00228">
    <property type="entry name" value="PDZ"/>
    <property type="match status" value="1"/>
</dbReference>
<dbReference type="SUPFAM" id="SSF50156">
    <property type="entry name" value="PDZ domain-like"/>
    <property type="match status" value="1"/>
</dbReference>
<dbReference type="Pfam" id="PF14684">
    <property type="entry name" value="Tricorn_C1"/>
    <property type="match status" value="1"/>
</dbReference>
<dbReference type="eggNOG" id="COG0793">
    <property type="taxonomic scope" value="Bacteria"/>
</dbReference>
<dbReference type="PROSITE" id="PS50106">
    <property type="entry name" value="PDZ"/>
    <property type="match status" value="1"/>
</dbReference>
<dbReference type="Pfam" id="PF17820">
    <property type="entry name" value="PDZ_6"/>
    <property type="match status" value="1"/>
</dbReference>
<dbReference type="Gene3D" id="2.30.42.10">
    <property type="match status" value="1"/>
</dbReference>
<accession>B8GBK8</accession>
<dbReference type="HOGENOM" id="CLU_048401_0_0_0"/>
<dbReference type="InterPro" id="IPR029045">
    <property type="entry name" value="ClpP/crotonase-like_dom_sf"/>
</dbReference>
<sequence>MRHRHILLMLLAAIIMSGCTFGQNPAEPALTGARPAAPATRIPLPSPLPSATPAPTASDLARTPTPTPPIGTIVPTPTLAPLSREQRLQIFQQVWEKVRDNYVYPDYNGLDWQAIREELRPKVAAAVTPEEFYSIMREMIARLGDDHSRFESPQEVAAQLAEASGQLQYGGIGVSVRTIDEGGLITRVVPGGPADQAGILTRDIIVAVNGIPFNDPNAFGPDGAIGAVRGIPGTSVRLTIKRGNEPLREIEVVRAVIDIAVFNRVTVERLAGDVGLLTIPSFYVDNADSQARDALTNLLAAGPVRGMIIDVRDNSGGYIHIMRNIIALFHDGGSIGTSVGRNEREEQRIPRGKTIAGLIDIPIVVLISEETASAAEMFAAGMRVLCQATIVGVPSAGNTENLYGYNFDDGSRLLLAEVAYQLPDGTLIEGTGVVPDVLIEAEWWRFPREQDPQLQAALAIIQKPS</sequence>
<feature type="domain" description="PDZ" evidence="3">
    <location>
        <begin position="157"/>
        <end position="215"/>
    </location>
</feature>
<gene>
    <name evidence="4" type="ordered locus">Cagg_0002</name>
</gene>
<evidence type="ECO:0000256" key="1">
    <source>
        <dbReference type="SAM" id="MobiDB-lite"/>
    </source>
</evidence>
<dbReference type="Pfam" id="PF03572">
    <property type="entry name" value="Peptidase_S41"/>
    <property type="match status" value="1"/>
</dbReference>
<proteinExistence type="predicted"/>
<evidence type="ECO:0000313" key="4">
    <source>
        <dbReference type="EMBL" id="ACL22955.1"/>
    </source>
</evidence>
<dbReference type="InterPro" id="IPR001478">
    <property type="entry name" value="PDZ"/>
</dbReference>
<dbReference type="KEGG" id="cag:Cagg_0002"/>
<feature type="region of interest" description="Disordered" evidence="1">
    <location>
        <begin position="30"/>
        <end position="77"/>
    </location>
</feature>
<dbReference type="Gene3D" id="3.90.226.10">
    <property type="entry name" value="2-enoyl-CoA Hydratase, Chain A, domain 1"/>
    <property type="match status" value="1"/>
</dbReference>
<dbReference type="OrthoDB" id="140998at2"/>
<protein>
    <submittedName>
        <fullName evidence="4">Peptidase S41</fullName>
    </submittedName>
</protein>
<dbReference type="GO" id="GO:0006508">
    <property type="term" value="P:proteolysis"/>
    <property type="evidence" value="ECO:0007669"/>
    <property type="project" value="InterPro"/>
</dbReference>
<organism evidence="4 5">
    <name type="scientific">Chloroflexus aggregans (strain MD-66 / DSM 9485)</name>
    <dbReference type="NCBI Taxonomy" id="326427"/>
    <lineage>
        <taxon>Bacteria</taxon>
        <taxon>Bacillati</taxon>
        <taxon>Chloroflexota</taxon>
        <taxon>Chloroflexia</taxon>
        <taxon>Chloroflexales</taxon>
        <taxon>Chloroflexineae</taxon>
        <taxon>Chloroflexaceae</taxon>
        <taxon>Chloroflexus</taxon>
    </lineage>
</organism>
<dbReference type="GO" id="GO:0008236">
    <property type="term" value="F:serine-type peptidase activity"/>
    <property type="evidence" value="ECO:0007669"/>
    <property type="project" value="InterPro"/>
</dbReference>
<name>B8GBK8_CHLAD</name>
<dbReference type="SUPFAM" id="SSF52096">
    <property type="entry name" value="ClpP/crotonase"/>
    <property type="match status" value="1"/>
</dbReference>
<keyword evidence="5" id="KW-1185">Reference proteome</keyword>
<dbReference type="CDD" id="cd07562">
    <property type="entry name" value="Peptidase_S41_TRI"/>
    <property type="match status" value="1"/>
</dbReference>
<dbReference type="AlphaFoldDB" id="B8GBK8"/>
<dbReference type="CDD" id="cd06782">
    <property type="entry name" value="cpPDZ_CPP-like"/>
    <property type="match status" value="1"/>
</dbReference>
<evidence type="ECO:0000259" key="3">
    <source>
        <dbReference type="PROSITE" id="PS50106"/>
    </source>
</evidence>
<dbReference type="InterPro" id="IPR036034">
    <property type="entry name" value="PDZ_sf"/>
</dbReference>
<dbReference type="PANTHER" id="PTHR32060:SF30">
    <property type="entry name" value="CARBOXY-TERMINAL PROCESSING PROTEASE CTPA"/>
    <property type="match status" value="1"/>
</dbReference>
<dbReference type="EMBL" id="CP001337">
    <property type="protein sequence ID" value="ACL22955.1"/>
    <property type="molecule type" value="Genomic_DNA"/>
</dbReference>
<dbReference type="GO" id="GO:0007165">
    <property type="term" value="P:signal transduction"/>
    <property type="evidence" value="ECO:0007669"/>
    <property type="project" value="TreeGrafter"/>
</dbReference>
<feature type="chain" id="PRO_5002872880" evidence="2">
    <location>
        <begin position="23"/>
        <end position="465"/>
    </location>
</feature>
<dbReference type="PANTHER" id="PTHR32060">
    <property type="entry name" value="TAIL-SPECIFIC PROTEASE"/>
    <property type="match status" value="1"/>
</dbReference>
<dbReference type="STRING" id="326427.Cagg_0002"/>
<dbReference type="SMART" id="SM00245">
    <property type="entry name" value="TSPc"/>
    <property type="match status" value="1"/>
</dbReference>
<dbReference type="InterPro" id="IPR005151">
    <property type="entry name" value="Tail-specific_protease"/>
</dbReference>
<dbReference type="GO" id="GO:0004175">
    <property type="term" value="F:endopeptidase activity"/>
    <property type="evidence" value="ECO:0007669"/>
    <property type="project" value="TreeGrafter"/>
</dbReference>
<dbReference type="InterPro" id="IPR028204">
    <property type="entry name" value="Tricorn_C1"/>
</dbReference>